<dbReference type="AlphaFoldDB" id="G5A7N5"/>
<evidence type="ECO:0000313" key="1">
    <source>
        <dbReference type="EMBL" id="EGZ07911.1"/>
    </source>
</evidence>
<evidence type="ECO:0000313" key="2">
    <source>
        <dbReference type="Proteomes" id="UP000002640"/>
    </source>
</evidence>
<dbReference type="GeneID" id="20661038"/>
<evidence type="ECO:0008006" key="3">
    <source>
        <dbReference type="Google" id="ProtNLM"/>
    </source>
</evidence>
<dbReference type="InParanoid" id="G5A7N5"/>
<keyword evidence="2" id="KW-1185">Reference proteome</keyword>
<accession>G5A7N5</accession>
<sequence>MHITSPFNKSIGLKIRKIALDKECGSNLISAYRLARQGYNHVKSRDGEFCIFSVRKGSFYLQPLGHVHKARLLAIFSNGLVEGIPQIPQKDLPFFCATCEIANSMRMSYRNKIGSRSRPPLHALHMDTTGKIKVNGRCGGFGYAMHCQL</sequence>
<gene>
    <name evidence="1" type="ORF">PHYSODRAFT_526670</name>
</gene>
<dbReference type="KEGG" id="psoj:PHYSODRAFT_526670"/>
<protein>
    <recommendedName>
        <fullName evidence="3">GAG-pre-integrase domain-containing protein</fullName>
    </recommendedName>
</protein>
<proteinExistence type="predicted"/>
<dbReference type="EMBL" id="JH159161">
    <property type="protein sequence ID" value="EGZ07911.1"/>
    <property type="molecule type" value="Genomic_DNA"/>
</dbReference>
<organism evidence="1 2">
    <name type="scientific">Phytophthora sojae (strain P6497)</name>
    <name type="common">Soybean stem and root rot agent</name>
    <name type="synonym">Phytophthora megasperma f. sp. glycines</name>
    <dbReference type="NCBI Taxonomy" id="1094619"/>
    <lineage>
        <taxon>Eukaryota</taxon>
        <taxon>Sar</taxon>
        <taxon>Stramenopiles</taxon>
        <taxon>Oomycota</taxon>
        <taxon>Peronosporomycetes</taxon>
        <taxon>Peronosporales</taxon>
        <taxon>Peronosporaceae</taxon>
        <taxon>Phytophthora</taxon>
    </lineage>
</organism>
<dbReference type="RefSeq" id="XP_009536083.1">
    <property type="nucleotide sequence ID" value="XM_009537788.1"/>
</dbReference>
<name>G5A7N5_PHYSP</name>
<dbReference type="Proteomes" id="UP000002640">
    <property type="component" value="Unassembled WGS sequence"/>
</dbReference>
<reference evidence="1 2" key="1">
    <citation type="journal article" date="2006" name="Science">
        <title>Phytophthora genome sequences uncover evolutionary origins and mechanisms of pathogenesis.</title>
        <authorList>
            <person name="Tyler B.M."/>
            <person name="Tripathy S."/>
            <person name="Zhang X."/>
            <person name="Dehal P."/>
            <person name="Jiang R.H."/>
            <person name="Aerts A."/>
            <person name="Arredondo F.D."/>
            <person name="Baxter L."/>
            <person name="Bensasson D."/>
            <person name="Beynon J.L."/>
            <person name="Chapman J."/>
            <person name="Damasceno C.M."/>
            <person name="Dorrance A.E."/>
            <person name="Dou D."/>
            <person name="Dickerman A.W."/>
            <person name="Dubchak I.L."/>
            <person name="Garbelotto M."/>
            <person name="Gijzen M."/>
            <person name="Gordon S.G."/>
            <person name="Govers F."/>
            <person name="Grunwald N.J."/>
            <person name="Huang W."/>
            <person name="Ivors K.L."/>
            <person name="Jones R.W."/>
            <person name="Kamoun S."/>
            <person name="Krampis K."/>
            <person name="Lamour K.H."/>
            <person name="Lee M.K."/>
            <person name="McDonald W.H."/>
            <person name="Medina M."/>
            <person name="Meijer H.J."/>
            <person name="Nordberg E.K."/>
            <person name="Maclean D.J."/>
            <person name="Ospina-Giraldo M.D."/>
            <person name="Morris P.F."/>
            <person name="Phuntumart V."/>
            <person name="Putnam N.H."/>
            <person name="Rash S."/>
            <person name="Rose J.K."/>
            <person name="Sakihama Y."/>
            <person name="Salamov A.A."/>
            <person name="Savidor A."/>
            <person name="Scheuring C.F."/>
            <person name="Smith B.M."/>
            <person name="Sobral B.W."/>
            <person name="Terry A."/>
            <person name="Torto-Alalibo T.A."/>
            <person name="Win J."/>
            <person name="Xu Z."/>
            <person name="Zhang H."/>
            <person name="Grigoriev I.V."/>
            <person name="Rokhsar D.S."/>
            <person name="Boore J.L."/>
        </authorList>
    </citation>
    <scope>NUCLEOTIDE SEQUENCE [LARGE SCALE GENOMIC DNA]</scope>
    <source>
        <strain evidence="1 2">P6497</strain>
    </source>
</reference>